<proteinExistence type="inferred from homology"/>
<feature type="region of interest" description="Disordered" evidence="5">
    <location>
        <begin position="158"/>
        <end position="179"/>
    </location>
</feature>
<dbReference type="InterPro" id="IPR014284">
    <property type="entry name" value="RNA_pol_sigma-70_dom"/>
</dbReference>
<dbReference type="PANTHER" id="PTHR43133">
    <property type="entry name" value="RNA POLYMERASE ECF-TYPE SIGMA FACTO"/>
    <property type="match status" value="1"/>
</dbReference>
<dbReference type="GO" id="GO:0003677">
    <property type="term" value="F:DNA binding"/>
    <property type="evidence" value="ECO:0007669"/>
    <property type="project" value="InterPro"/>
</dbReference>
<dbReference type="eggNOG" id="COG1595">
    <property type="taxonomic scope" value="Bacteria"/>
</dbReference>
<evidence type="ECO:0000259" key="7">
    <source>
        <dbReference type="Pfam" id="PF08281"/>
    </source>
</evidence>
<feature type="domain" description="RNA polymerase sigma factor 70 region 4 type 2" evidence="7">
    <location>
        <begin position="105"/>
        <end position="154"/>
    </location>
</feature>
<evidence type="ECO:0000313" key="8">
    <source>
        <dbReference type="EMBL" id="ACQ78874.1"/>
    </source>
</evidence>
<dbReference type="AlphaFoldDB" id="C5BXY0"/>
<dbReference type="InterPro" id="IPR007627">
    <property type="entry name" value="RNA_pol_sigma70_r2"/>
</dbReference>
<accession>C5BXY0</accession>
<gene>
    <name evidence="8" type="ordered locus">Bcav_0612</name>
</gene>
<dbReference type="SUPFAM" id="SSF88659">
    <property type="entry name" value="Sigma3 and sigma4 domains of RNA polymerase sigma factors"/>
    <property type="match status" value="1"/>
</dbReference>
<dbReference type="STRING" id="471853.Bcav_0612"/>
<dbReference type="InterPro" id="IPR013325">
    <property type="entry name" value="RNA_pol_sigma_r2"/>
</dbReference>
<dbReference type="InterPro" id="IPR013324">
    <property type="entry name" value="RNA_pol_sigma_r3/r4-like"/>
</dbReference>
<organism evidence="8 9">
    <name type="scientific">Beutenbergia cavernae (strain ATCC BAA-8 / DSM 12333 / CCUG 43141 / JCM 11478 / NBRC 16432 / NCIMB 13614 / HKI 0122)</name>
    <dbReference type="NCBI Taxonomy" id="471853"/>
    <lineage>
        <taxon>Bacteria</taxon>
        <taxon>Bacillati</taxon>
        <taxon>Actinomycetota</taxon>
        <taxon>Actinomycetes</taxon>
        <taxon>Micrococcales</taxon>
        <taxon>Beutenbergiaceae</taxon>
        <taxon>Beutenbergia</taxon>
    </lineage>
</organism>
<keyword evidence="3" id="KW-0731">Sigma factor</keyword>
<keyword evidence="2" id="KW-0805">Transcription regulation</keyword>
<dbReference type="Pfam" id="PF08281">
    <property type="entry name" value="Sigma70_r4_2"/>
    <property type="match status" value="1"/>
</dbReference>
<sequence length="179" mass="20665">MKPRSEDRLRELWLAHAADVHRFAQRALPHHDAEEVVSETFVVAWRRLADVPEDARPWLFATARNIMMTRARSTGRRYALIARIEREPTTTPEPTDEQALARHDLARAWLSLYEQDRECLALIVWEGLSNRDAARVVGCSPTAFAVRVMRARRRFEKALEDKPEPRPLPIPLGATHEQD</sequence>
<evidence type="ECO:0000259" key="6">
    <source>
        <dbReference type="Pfam" id="PF04542"/>
    </source>
</evidence>
<dbReference type="RefSeq" id="WP_012725654.1">
    <property type="nucleotide sequence ID" value="NC_012669.1"/>
</dbReference>
<keyword evidence="4" id="KW-0804">Transcription</keyword>
<evidence type="ECO:0000256" key="3">
    <source>
        <dbReference type="ARBA" id="ARBA00023082"/>
    </source>
</evidence>
<feature type="domain" description="RNA polymerase sigma-70 region 2" evidence="6">
    <location>
        <begin position="14"/>
        <end position="76"/>
    </location>
</feature>
<reference evidence="8 9" key="1">
    <citation type="journal article" date="2009" name="Stand. Genomic Sci.">
        <title>Complete genome sequence of Beutenbergia cavernae type strain (HKI 0122).</title>
        <authorList>
            <person name="Land M."/>
            <person name="Pukall R."/>
            <person name="Abt B."/>
            <person name="Goker M."/>
            <person name="Rohde M."/>
            <person name="Glavina Del Rio T."/>
            <person name="Tice H."/>
            <person name="Copeland A."/>
            <person name="Cheng J.F."/>
            <person name="Lucas S."/>
            <person name="Chen F."/>
            <person name="Nolan M."/>
            <person name="Bruce D."/>
            <person name="Goodwin L."/>
            <person name="Pitluck S."/>
            <person name="Ivanova N."/>
            <person name="Mavromatis K."/>
            <person name="Ovchinnikova G."/>
            <person name="Pati A."/>
            <person name="Chen A."/>
            <person name="Palaniappan K."/>
            <person name="Hauser L."/>
            <person name="Chang Y.J."/>
            <person name="Jefferies C.C."/>
            <person name="Saunders E."/>
            <person name="Brettin T."/>
            <person name="Detter J.C."/>
            <person name="Han C."/>
            <person name="Chain P."/>
            <person name="Bristow J."/>
            <person name="Eisen J.A."/>
            <person name="Markowitz V."/>
            <person name="Hugenholtz P."/>
            <person name="Kyrpides N.C."/>
            <person name="Klenk H.P."/>
            <person name="Lapidus A."/>
        </authorList>
    </citation>
    <scope>NUCLEOTIDE SEQUENCE [LARGE SCALE GENOMIC DNA]</scope>
    <source>
        <strain evidence="9">ATCC BAA-8 / DSM 12333 / NBRC 16432</strain>
    </source>
</reference>
<evidence type="ECO:0000256" key="1">
    <source>
        <dbReference type="ARBA" id="ARBA00010641"/>
    </source>
</evidence>
<dbReference type="Gene3D" id="1.10.1740.10">
    <property type="match status" value="1"/>
</dbReference>
<dbReference type="SUPFAM" id="SSF88946">
    <property type="entry name" value="Sigma2 domain of RNA polymerase sigma factors"/>
    <property type="match status" value="1"/>
</dbReference>
<dbReference type="InterPro" id="IPR013249">
    <property type="entry name" value="RNA_pol_sigma70_r4_t2"/>
</dbReference>
<dbReference type="Pfam" id="PF04542">
    <property type="entry name" value="Sigma70_r2"/>
    <property type="match status" value="1"/>
</dbReference>
<dbReference type="Proteomes" id="UP000007962">
    <property type="component" value="Chromosome"/>
</dbReference>
<dbReference type="KEGG" id="bcv:Bcav_0612"/>
<evidence type="ECO:0000313" key="9">
    <source>
        <dbReference type="Proteomes" id="UP000007962"/>
    </source>
</evidence>
<evidence type="ECO:0000256" key="2">
    <source>
        <dbReference type="ARBA" id="ARBA00023015"/>
    </source>
</evidence>
<dbReference type="GO" id="GO:0006352">
    <property type="term" value="P:DNA-templated transcription initiation"/>
    <property type="evidence" value="ECO:0007669"/>
    <property type="project" value="InterPro"/>
</dbReference>
<evidence type="ECO:0000256" key="4">
    <source>
        <dbReference type="ARBA" id="ARBA00023163"/>
    </source>
</evidence>
<name>C5BXY0_BEUC1</name>
<dbReference type="InterPro" id="IPR039425">
    <property type="entry name" value="RNA_pol_sigma-70-like"/>
</dbReference>
<dbReference type="PANTHER" id="PTHR43133:SF25">
    <property type="entry name" value="RNA POLYMERASE SIGMA FACTOR RFAY-RELATED"/>
    <property type="match status" value="1"/>
</dbReference>
<dbReference type="Gene3D" id="1.10.10.10">
    <property type="entry name" value="Winged helix-like DNA-binding domain superfamily/Winged helix DNA-binding domain"/>
    <property type="match status" value="1"/>
</dbReference>
<evidence type="ECO:0000256" key="5">
    <source>
        <dbReference type="SAM" id="MobiDB-lite"/>
    </source>
</evidence>
<dbReference type="InterPro" id="IPR036388">
    <property type="entry name" value="WH-like_DNA-bd_sf"/>
</dbReference>
<dbReference type="EMBL" id="CP001618">
    <property type="protein sequence ID" value="ACQ78874.1"/>
    <property type="molecule type" value="Genomic_DNA"/>
</dbReference>
<dbReference type="GO" id="GO:0016987">
    <property type="term" value="F:sigma factor activity"/>
    <property type="evidence" value="ECO:0007669"/>
    <property type="project" value="UniProtKB-KW"/>
</dbReference>
<comment type="similarity">
    <text evidence="1">Belongs to the sigma-70 factor family. ECF subfamily.</text>
</comment>
<dbReference type="NCBIfam" id="TIGR02937">
    <property type="entry name" value="sigma70-ECF"/>
    <property type="match status" value="1"/>
</dbReference>
<keyword evidence="9" id="KW-1185">Reference proteome</keyword>
<dbReference type="HOGENOM" id="CLU_047691_9_2_11"/>
<protein>
    <submittedName>
        <fullName evidence="8">RNA polymerase, sigma-24 subunit, ECF subfamily</fullName>
    </submittedName>
</protein>